<organism evidence="1 2">
    <name type="scientific">Puccinia graminis f. sp. tritici (strain CRL 75-36-700-3 / race SCCL)</name>
    <name type="common">Black stem rust fungus</name>
    <dbReference type="NCBI Taxonomy" id="418459"/>
    <lineage>
        <taxon>Eukaryota</taxon>
        <taxon>Fungi</taxon>
        <taxon>Dikarya</taxon>
        <taxon>Basidiomycota</taxon>
        <taxon>Pucciniomycotina</taxon>
        <taxon>Pucciniomycetes</taxon>
        <taxon>Pucciniales</taxon>
        <taxon>Pucciniaceae</taxon>
        <taxon>Puccinia</taxon>
    </lineage>
</organism>
<dbReference type="KEGG" id="pgr:PGTG_21776"/>
<reference evidence="2" key="1">
    <citation type="journal article" date="2011" name="Proc. Natl. Acad. Sci. U.S.A.">
        <title>Obligate biotrophy features unraveled by the genomic analysis of rust fungi.</title>
        <authorList>
            <person name="Duplessis S."/>
            <person name="Cuomo C.A."/>
            <person name="Lin Y.-C."/>
            <person name="Aerts A."/>
            <person name="Tisserant E."/>
            <person name="Veneault-Fourrey C."/>
            <person name="Joly D.L."/>
            <person name="Hacquard S."/>
            <person name="Amselem J."/>
            <person name="Cantarel B.L."/>
            <person name="Chiu R."/>
            <person name="Coutinho P.M."/>
            <person name="Feau N."/>
            <person name="Field M."/>
            <person name="Frey P."/>
            <person name="Gelhaye E."/>
            <person name="Goldberg J."/>
            <person name="Grabherr M.G."/>
            <person name="Kodira C.D."/>
            <person name="Kohler A."/>
            <person name="Kuees U."/>
            <person name="Lindquist E.A."/>
            <person name="Lucas S.M."/>
            <person name="Mago R."/>
            <person name="Mauceli E."/>
            <person name="Morin E."/>
            <person name="Murat C."/>
            <person name="Pangilinan J.L."/>
            <person name="Park R."/>
            <person name="Pearson M."/>
            <person name="Quesneville H."/>
            <person name="Rouhier N."/>
            <person name="Sakthikumar S."/>
            <person name="Salamov A.A."/>
            <person name="Schmutz J."/>
            <person name="Selles B."/>
            <person name="Shapiro H."/>
            <person name="Tanguay P."/>
            <person name="Tuskan G.A."/>
            <person name="Henrissat B."/>
            <person name="Van de Peer Y."/>
            <person name="Rouze P."/>
            <person name="Ellis J.G."/>
            <person name="Dodds P.N."/>
            <person name="Schein J.E."/>
            <person name="Zhong S."/>
            <person name="Hamelin R.C."/>
            <person name="Grigoriev I.V."/>
            <person name="Szabo L.J."/>
            <person name="Martin F."/>
        </authorList>
    </citation>
    <scope>NUCLEOTIDE SEQUENCE [LARGE SCALE GENOMIC DNA]</scope>
    <source>
        <strain evidence="2">CRL 75-36-700-3 / race SCCL</strain>
    </source>
</reference>
<gene>
    <name evidence="1" type="ORF">PGTG_21776</name>
</gene>
<keyword evidence="2" id="KW-1185">Reference proteome</keyword>
<dbReference type="EMBL" id="DS178293">
    <property type="protein sequence ID" value="EHS63691.1"/>
    <property type="molecule type" value="Genomic_DNA"/>
</dbReference>
<evidence type="ECO:0000313" key="2">
    <source>
        <dbReference type="Proteomes" id="UP000008783"/>
    </source>
</evidence>
<protein>
    <submittedName>
        <fullName evidence="1">Uncharacterized protein</fullName>
    </submittedName>
</protein>
<accession>H6QSF5</accession>
<dbReference type="AlphaFoldDB" id="H6QSF5"/>
<proteinExistence type="predicted"/>
<name>H6QSF5_PUCGT</name>
<dbReference type="RefSeq" id="XP_003889579.1">
    <property type="nucleotide sequence ID" value="XM_003889530.1"/>
</dbReference>
<dbReference type="Proteomes" id="UP000008783">
    <property type="component" value="Unassembled WGS sequence"/>
</dbReference>
<dbReference type="GeneID" id="13542707"/>
<dbReference type="HOGENOM" id="CLU_2997507_0_0_1"/>
<dbReference type="VEuPathDB" id="FungiDB:PGTG_21776"/>
<dbReference type="InParanoid" id="H6QSF5"/>
<evidence type="ECO:0000313" key="1">
    <source>
        <dbReference type="EMBL" id="EHS63691.1"/>
    </source>
</evidence>
<sequence length="57" mass="6134">MEFRSATHVRVSIARSKARADLSASNGRLYYHRSGLLDSPLVIGPAVSFSPLISFAG</sequence>